<name>A0AA96RHF0_9BACL</name>
<proteinExistence type="predicted"/>
<dbReference type="AlphaFoldDB" id="A0AA96RHF0"/>
<dbReference type="Proteomes" id="UP001305702">
    <property type="component" value="Chromosome"/>
</dbReference>
<reference evidence="2 3" key="1">
    <citation type="submission" date="2022-02" db="EMBL/GenBank/DDBJ databases">
        <title>Paenibacillus sp. MBLB1776 Whole Genome Shotgun Sequencing.</title>
        <authorList>
            <person name="Hwang C.Y."/>
            <person name="Cho E.-S."/>
            <person name="Seo M.-J."/>
        </authorList>
    </citation>
    <scope>NUCLEOTIDE SEQUENCE [LARGE SCALE GENOMIC DNA]</scope>
    <source>
        <strain evidence="2 3">MBLB1776</strain>
    </source>
</reference>
<keyword evidence="1" id="KW-0175">Coiled coil</keyword>
<accession>A0AA96RHF0</accession>
<evidence type="ECO:0000313" key="2">
    <source>
        <dbReference type="EMBL" id="WNQ11039.1"/>
    </source>
</evidence>
<protein>
    <submittedName>
        <fullName evidence="2">DUF2508 family protein</fullName>
    </submittedName>
</protein>
<dbReference type="EMBL" id="CP130318">
    <property type="protein sequence ID" value="WNQ11039.1"/>
    <property type="molecule type" value="Genomic_DNA"/>
</dbReference>
<evidence type="ECO:0000256" key="1">
    <source>
        <dbReference type="SAM" id="Coils"/>
    </source>
</evidence>
<gene>
    <name evidence="2" type="ORF">MJA45_26125</name>
</gene>
<dbReference type="RefSeq" id="WP_315604815.1">
    <property type="nucleotide sequence ID" value="NZ_CP130318.1"/>
</dbReference>
<dbReference type="Pfam" id="PF10704">
    <property type="entry name" value="DUF2508"/>
    <property type="match status" value="1"/>
</dbReference>
<organism evidence="2 3">
    <name type="scientific">Paenibacillus aurantius</name>
    <dbReference type="NCBI Taxonomy" id="2918900"/>
    <lineage>
        <taxon>Bacteria</taxon>
        <taxon>Bacillati</taxon>
        <taxon>Bacillota</taxon>
        <taxon>Bacilli</taxon>
        <taxon>Bacillales</taxon>
        <taxon>Paenibacillaceae</taxon>
        <taxon>Paenibacillus</taxon>
    </lineage>
</organism>
<dbReference type="KEGG" id="paun:MJA45_26125"/>
<evidence type="ECO:0000313" key="3">
    <source>
        <dbReference type="Proteomes" id="UP001305702"/>
    </source>
</evidence>
<feature type="coiled-coil region" evidence="1">
    <location>
        <begin position="7"/>
        <end position="41"/>
    </location>
</feature>
<keyword evidence="3" id="KW-1185">Reference proteome</keyword>
<sequence>MGWIWRRREQERESQQALLDKQALLEEIRQAQRSWENAQASLDWVKEQEEVDYAVYSLIAAEKKYGMLLKEAKRYQWKDTSVSG</sequence>
<dbReference type="InterPro" id="IPR019644">
    <property type="entry name" value="DUF2508"/>
</dbReference>